<organism evidence="2 3">
    <name type="scientific">Pseudolabrys taiwanensis</name>
    <dbReference type="NCBI Taxonomy" id="331696"/>
    <lineage>
        <taxon>Bacteria</taxon>
        <taxon>Pseudomonadati</taxon>
        <taxon>Pseudomonadota</taxon>
        <taxon>Alphaproteobacteria</taxon>
        <taxon>Hyphomicrobiales</taxon>
        <taxon>Xanthobacteraceae</taxon>
        <taxon>Pseudolabrys</taxon>
    </lineage>
</organism>
<dbReference type="RefSeq" id="WP_115692984.1">
    <property type="nucleotide sequence ID" value="NZ_CP031417.1"/>
</dbReference>
<dbReference type="EMBL" id="CP031417">
    <property type="protein sequence ID" value="AXK82605.1"/>
    <property type="molecule type" value="Genomic_DNA"/>
</dbReference>
<dbReference type="CDD" id="cd04301">
    <property type="entry name" value="NAT_SF"/>
    <property type="match status" value="1"/>
</dbReference>
<dbReference type="SUPFAM" id="SSF55729">
    <property type="entry name" value="Acyl-CoA N-acyltransferases (Nat)"/>
    <property type="match status" value="1"/>
</dbReference>
<dbReference type="GO" id="GO:0016747">
    <property type="term" value="F:acyltransferase activity, transferring groups other than amino-acyl groups"/>
    <property type="evidence" value="ECO:0007669"/>
    <property type="project" value="InterPro"/>
</dbReference>
<dbReference type="AlphaFoldDB" id="A0A346A0A8"/>
<dbReference type="Proteomes" id="UP000254889">
    <property type="component" value="Chromosome"/>
</dbReference>
<dbReference type="Gene3D" id="3.40.630.30">
    <property type="match status" value="1"/>
</dbReference>
<gene>
    <name evidence="2" type="ORF">DW352_20010</name>
</gene>
<name>A0A346A0A8_9HYPH</name>
<dbReference type="OrthoDB" id="7843527at2"/>
<dbReference type="InterPro" id="IPR000182">
    <property type="entry name" value="GNAT_dom"/>
</dbReference>
<proteinExistence type="predicted"/>
<sequence>MQEPLPDGGLVRKLWLGEADAYRDHLLRLDPDSRHRRFSGAVADDVIIKHAATADDLGVVIHGFFVDGVLRGAAELRHFGDMYSRQAEAAFSIEKEWQSHGVGTALLERTLLSARNRGVKSLQMNCLADNRRMQQLAKKFEADLKFDFGSVVGELEAPRFTPLSVMREAVEDAHGMTSAWLDASSRLFKTA</sequence>
<dbReference type="Pfam" id="PF00583">
    <property type="entry name" value="Acetyltransf_1"/>
    <property type="match status" value="1"/>
</dbReference>
<dbReference type="InterPro" id="IPR016181">
    <property type="entry name" value="Acyl_CoA_acyltransferase"/>
</dbReference>
<feature type="domain" description="N-acetyltransferase" evidence="1">
    <location>
        <begin position="9"/>
        <end position="168"/>
    </location>
</feature>
<dbReference type="PROSITE" id="PS51186">
    <property type="entry name" value="GNAT"/>
    <property type="match status" value="1"/>
</dbReference>
<evidence type="ECO:0000313" key="2">
    <source>
        <dbReference type="EMBL" id="AXK82605.1"/>
    </source>
</evidence>
<dbReference type="KEGG" id="ptaw:DW352_20010"/>
<keyword evidence="2" id="KW-0808">Transferase</keyword>
<evidence type="ECO:0000313" key="3">
    <source>
        <dbReference type="Proteomes" id="UP000254889"/>
    </source>
</evidence>
<accession>A0A346A0A8</accession>
<protein>
    <submittedName>
        <fullName evidence="2">GNAT family N-acetyltransferase</fullName>
    </submittedName>
</protein>
<keyword evidence="3" id="KW-1185">Reference proteome</keyword>
<evidence type="ECO:0000259" key="1">
    <source>
        <dbReference type="PROSITE" id="PS51186"/>
    </source>
</evidence>
<reference evidence="2 3" key="1">
    <citation type="submission" date="2018-07" db="EMBL/GenBank/DDBJ databases">
        <authorList>
            <person name="Quirk P.G."/>
            <person name="Krulwich T.A."/>
        </authorList>
    </citation>
    <scope>NUCLEOTIDE SEQUENCE [LARGE SCALE GENOMIC DNA]</scope>
    <source>
        <strain evidence="2 3">CC-BB4</strain>
    </source>
</reference>